<comment type="caution">
    <text evidence="4">The sequence shown here is derived from an EMBL/GenBank/DDBJ whole genome shotgun (WGS) entry which is preliminary data.</text>
</comment>
<dbReference type="InterPro" id="IPR007060">
    <property type="entry name" value="FtsL/DivIC"/>
</dbReference>
<reference evidence="4 5" key="1">
    <citation type="submission" date="2020-07" db="EMBL/GenBank/DDBJ databases">
        <title>Draft genome and description of Corynebacterium haemomassiliense strain Marseile-Q3615 sp. nov.</title>
        <authorList>
            <person name="Boxberger M."/>
            <person name="La Scola B."/>
        </authorList>
    </citation>
    <scope>NUCLEOTIDE SEQUENCE [LARGE SCALE GENOMIC DNA]</scope>
    <source>
        <strain evidence="4 5">Marseille-Q3615</strain>
    </source>
</reference>
<feature type="region of interest" description="Disordered" evidence="2">
    <location>
        <begin position="1"/>
        <end position="40"/>
    </location>
</feature>
<evidence type="ECO:0000256" key="1">
    <source>
        <dbReference type="SAM" id="Coils"/>
    </source>
</evidence>
<evidence type="ECO:0000256" key="2">
    <source>
        <dbReference type="SAM" id="MobiDB-lite"/>
    </source>
</evidence>
<dbReference type="AlphaFoldDB" id="A0A7W2EAM1"/>
<feature type="compositionally biased region" description="Basic and acidic residues" evidence="2">
    <location>
        <begin position="24"/>
        <end position="33"/>
    </location>
</feature>
<dbReference type="Pfam" id="PF04977">
    <property type="entry name" value="DivIC"/>
    <property type="match status" value="1"/>
</dbReference>
<protein>
    <submittedName>
        <fullName evidence="4">Septum formation initiator family protein</fullName>
    </submittedName>
</protein>
<organism evidence="4 5">
    <name type="scientific">Corynebacterium haemomassiliense</name>
    <dbReference type="NCBI Taxonomy" id="2754726"/>
    <lineage>
        <taxon>Bacteria</taxon>
        <taxon>Bacillati</taxon>
        <taxon>Actinomycetota</taxon>
        <taxon>Actinomycetes</taxon>
        <taxon>Mycobacteriales</taxon>
        <taxon>Corynebacteriaceae</taxon>
        <taxon>Corynebacterium</taxon>
    </lineage>
</organism>
<evidence type="ECO:0000313" key="4">
    <source>
        <dbReference type="EMBL" id="MBA5244198.1"/>
    </source>
</evidence>
<keyword evidence="3" id="KW-0812">Transmembrane</keyword>
<evidence type="ECO:0000313" key="5">
    <source>
        <dbReference type="Proteomes" id="UP000523682"/>
    </source>
</evidence>
<gene>
    <name evidence="4" type="ORF">H0193_05105</name>
</gene>
<evidence type="ECO:0000256" key="3">
    <source>
        <dbReference type="SAM" id="Phobius"/>
    </source>
</evidence>
<feature type="compositionally biased region" description="Low complexity" evidence="2">
    <location>
        <begin position="212"/>
        <end position="221"/>
    </location>
</feature>
<keyword evidence="3" id="KW-0472">Membrane</keyword>
<feature type="transmembrane region" description="Helical" evidence="3">
    <location>
        <begin position="50"/>
        <end position="71"/>
    </location>
</feature>
<dbReference type="Proteomes" id="UP000523682">
    <property type="component" value="Unassembled WGS sequence"/>
</dbReference>
<feature type="region of interest" description="Disordered" evidence="2">
    <location>
        <begin position="166"/>
        <end position="221"/>
    </location>
</feature>
<feature type="coiled-coil region" evidence="1">
    <location>
        <begin position="81"/>
        <end position="108"/>
    </location>
</feature>
<proteinExistence type="predicted"/>
<name>A0A7W2EAM1_9CORY</name>
<dbReference type="EMBL" id="JACDTZ010000001">
    <property type="protein sequence ID" value="MBA5244198.1"/>
    <property type="molecule type" value="Genomic_DNA"/>
</dbReference>
<keyword evidence="1" id="KW-0175">Coiled coil</keyword>
<feature type="compositionally biased region" description="Pro residues" evidence="2">
    <location>
        <begin position="175"/>
        <end position="211"/>
    </location>
</feature>
<dbReference type="RefSeq" id="WP_181888851.1">
    <property type="nucleotide sequence ID" value="NZ_JACDTZ010000001.1"/>
</dbReference>
<keyword evidence="3" id="KW-1133">Transmembrane helix</keyword>
<keyword evidence="5" id="KW-1185">Reference proteome</keyword>
<accession>A0A7W2EAM1</accession>
<feature type="compositionally biased region" description="Basic residues" evidence="2">
    <location>
        <begin position="1"/>
        <end position="11"/>
    </location>
</feature>
<sequence>MTNPSRRRKTPSLHSRPSKVPVASRDRENAERAARRKQRGRAIAFPKQDMASVVILIAVLILVLLAIAAPLRNFYEGRAEIARANESIARLEAQKQALEDDIAMYDDDAFLKQEARRRLGVMEEGETAWRIIDPRMTAPEAITTGKDDIPDTRTWPEVMWDSLREVPGEELPPIDDAPPAPAPEAPAPEVPAPEGPAPEPGAPEAPAPETPAPALDAPDAP</sequence>